<dbReference type="EMBL" id="HG994362">
    <property type="protein sequence ID" value="CAF2243712.1"/>
    <property type="molecule type" value="Genomic_DNA"/>
</dbReference>
<protein>
    <submittedName>
        <fullName evidence="1">(rape) hypothetical protein</fullName>
    </submittedName>
</protein>
<dbReference type="Proteomes" id="UP001295469">
    <property type="component" value="Chromosome A08"/>
</dbReference>
<organism evidence="1">
    <name type="scientific">Brassica napus</name>
    <name type="common">Rape</name>
    <dbReference type="NCBI Taxonomy" id="3708"/>
    <lineage>
        <taxon>Eukaryota</taxon>
        <taxon>Viridiplantae</taxon>
        <taxon>Streptophyta</taxon>
        <taxon>Embryophyta</taxon>
        <taxon>Tracheophyta</taxon>
        <taxon>Spermatophyta</taxon>
        <taxon>Magnoliopsida</taxon>
        <taxon>eudicotyledons</taxon>
        <taxon>Gunneridae</taxon>
        <taxon>Pentapetalae</taxon>
        <taxon>rosids</taxon>
        <taxon>malvids</taxon>
        <taxon>Brassicales</taxon>
        <taxon>Brassicaceae</taxon>
        <taxon>Brassiceae</taxon>
        <taxon>Brassica</taxon>
    </lineage>
</organism>
<dbReference type="AlphaFoldDB" id="A0A817A1S0"/>
<sequence length="96" mass="11090">MFDDTFCRLFHTRNSELNFRRSFGGVMAAKHEFPSTTNIREDMCSVHTCHHVVQQKENATLCILTEISLDNTFTIPNETLMNYTSRSVLYPLPSET</sequence>
<evidence type="ECO:0000313" key="1">
    <source>
        <dbReference type="EMBL" id="CAF2243712.1"/>
    </source>
</evidence>
<reference evidence="1" key="1">
    <citation type="submission" date="2021-01" db="EMBL/GenBank/DDBJ databases">
        <authorList>
            <consortium name="Genoscope - CEA"/>
            <person name="William W."/>
        </authorList>
    </citation>
    <scope>NUCLEOTIDE SEQUENCE</scope>
</reference>
<proteinExistence type="predicted"/>
<gene>
    <name evidence="1" type="ORF">DARMORV10_A08P19600.1</name>
</gene>
<name>A0A817A1S0_BRANA</name>
<accession>A0A817A1S0</accession>